<feature type="transmembrane region" description="Helical" evidence="5">
    <location>
        <begin position="405"/>
        <end position="427"/>
    </location>
</feature>
<evidence type="ECO:0000256" key="2">
    <source>
        <dbReference type="ARBA" id="ARBA00022692"/>
    </source>
</evidence>
<dbReference type="PANTHER" id="PTHR23501">
    <property type="entry name" value="MAJOR FACILITATOR SUPERFAMILY"/>
    <property type="match status" value="1"/>
</dbReference>
<evidence type="ECO:0000313" key="7">
    <source>
        <dbReference type="EMBL" id="SVA35825.1"/>
    </source>
</evidence>
<feature type="transmembrane region" description="Helical" evidence="5">
    <location>
        <begin position="439"/>
        <end position="459"/>
    </location>
</feature>
<keyword evidence="2 5" id="KW-0812">Transmembrane</keyword>
<feature type="transmembrane region" description="Helical" evidence="5">
    <location>
        <begin position="59"/>
        <end position="80"/>
    </location>
</feature>
<sequence>MSQAEGERVPLSALTEAENLPRLLVMSFGVWLYAADSTLVATLMPVAVEDIGGLPYLSWTYTLYQLGSVVTGAIVGLVVLRTGIVRAEIAAGVLYVLGCALSAYAPDMSIMILGRLLQGMGGGGLVSLAFIGASTLFPKKLWVRVIAVISAIWGVSSLCGPLIGGYFVNIGNWRGAFWAFALQGLVTIFVAPPLLRKYFQSQTEQIQPLPLARLGILSIAVLAICQAGVVTSTQFAGGLCATGVVLLLIFLKQDMDSENRIFPRGILNPRTVSGSGLLMISSLFMATISLTVYGPLLMYIIFGAAPLVAGYIIALESLAWTLTAIFTSGLRERIEPRLIRMGAVFVSVSMLGLIYAMPEGPLWVIALFSVIMGMGFGMSWSFVSKRIIANVPETERTRASASIPTFMRVAMTLGSALSGIIANYSGFSEASSVAVAQNVAFWCFAAFIPLMFVGLVTAWRVSRG</sequence>
<evidence type="ECO:0000256" key="3">
    <source>
        <dbReference type="ARBA" id="ARBA00022989"/>
    </source>
</evidence>
<keyword evidence="3 5" id="KW-1133">Transmembrane helix</keyword>
<reference evidence="7" key="1">
    <citation type="submission" date="2018-05" db="EMBL/GenBank/DDBJ databases">
        <authorList>
            <person name="Lanie J.A."/>
            <person name="Ng W.-L."/>
            <person name="Kazmierczak K.M."/>
            <person name="Andrzejewski T.M."/>
            <person name="Davidsen T.M."/>
            <person name="Wayne K.J."/>
            <person name="Tettelin H."/>
            <person name="Glass J.I."/>
            <person name="Rusch D."/>
            <person name="Podicherti R."/>
            <person name="Tsui H.-C.T."/>
            <person name="Winkler M.E."/>
        </authorList>
    </citation>
    <scope>NUCLEOTIDE SEQUENCE</scope>
</reference>
<keyword evidence="4 5" id="KW-0472">Membrane</keyword>
<gene>
    <name evidence="7" type="ORF">METZ01_LOCUS88679</name>
</gene>
<dbReference type="EMBL" id="UINC01007953">
    <property type="protein sequence ID" value="SVA35825.1"/>
    <property type="molecule type" value="Genomic_DNA"/>
</dbReference>
<name>A0A381V624_9ZZZZ</name>
<evidence type="ECO:0000256" key="1">
    <source>
        <dbReference type="ARBA" id="ARBA00004141"/>
    </source>
</evidence>
<dbReference type="AlphaFoldDB" id="A0A381V624"/>
<feature type="transmembrane region" description="Helical" evidence="5">
    <location>
        <begin position="23"/>
        <end position="47"/>
    </location>
</feature>
<feature type="transmembrane region" description="Helical" evidence="5">
    <location>
        <begin position="272"/>
        <end position="293"/>
    </location>
</feature>
<dbReference type="PANTHER" id="PTHR23501:SF154">
    <property type="entry name" value="MULTIDRUG-EFFLUX TRANSPORTER RV1634-RELATED"/>
    <property type="match status" value="1"/>
</dbReference>
<dbReference type="InterPro" id="IPR020846">
    <property type="entry name" value="MFS_dom"/>
</dbReference>
<organism evidence="7">
    <name type="scientific">marine metagenome</name>
    <dbReference type="NCBI Taxonomy" id="408172"/>
    <lineage>
        <taxon>unclassified sequences</taxon>
        <taxon>metagenomes</taxon>
        <taxon>ecological metagenomes</taxon>
    </lineage>
</organism>
<proteinExistence type="predicted"/>
<feature type="domain" description="Major facilitator superfamily (MFS) profile" evidence="6">
    <location>
        <begin position="22"/>
        <end position="463"/>
    </location>
</feature>
<dbReference type="GO" id="GO:0005886">
    <property type="term" value="C:plasma membrane"/>
    <property type="evidence" value="ECO:0007669"/>
    <property type="project" value="TreeGrafter"/>
</dbReference>
<evidence type="ECO:0000256" key="4">
    <source>
        <dbReference type="ARBA" id="ARBA00023136"/>
    </source>
</evidence>
<feature type="transmembrane region" description="Helical" evidence="5">
    <location>
        <begin position="338"/>
        <end position="356"/>
    </location>
</feature>
<feature type="transmembrane region" description="Helical" evidence="5">
    <location>
        <begin position="176"/>
        <end position="199"/>
    </location>
</feature>
<feature type="transmembrane region" description="Helical" evidence="5">
    <location>
        <begin position="362"/>
        <end position="384"/>
    </location>
</feature>
<evidence type="ECO:0000256" key="5">
    <source>
        <dbReference type="SAM" id="Phobius"/>
    </source>
</evidence>
<accession>A0A381V624</accession>
<dbReference type="Gene3D" id="1.20.1250.20">
    <property type="entry name" value="MFS general substrate transporter like domains"/>
    <property type="match status" value="2"/>
</dbReference>
<dbReference type="InterPro" id="IPR036259">
    <property type="entry name" value="MFS_trans_sf"/>
</dbReference>
<feature type="transmembrane region" description="Helical" evidence="5">
    <location>
        <begin position="299"/>
        <end position="326"/>
    </location>
</feature>
<feature type="transmembrane region" description="Helical" evidence="5">
    <location>
        <begin position="112"/>
        <end position="133"/>
    </location>
</feature>
<dbReference type="GO" id="GO:0022857">
    <property type="term" value="F:transmembrane transporter activity"/>
    <property type="evidence" value="ECO:0007669"/>
    <property type="project" value="InterPro"/>
</dbReference>
<dbReference type="Pfam" id="PF07690">
    <property type="entry name" value="MFS_1"/>
    <property type="match status" value="1"/>
</dbReference>
<feature type="transmembrane region" description="Helical" evidence="5">
    <location>
        <begin position="211"/>
        <end position="229"/>
    </location>
</feature>
<comment type="subcellular location">
    <subcellularLocation>
        <location evidence="1">Membrane</location>
        <topology evidence="1">Multi-pass membrane protein</topology>
    </subcellularLocation>
</comment>
<evidence type="ECO:0000259" key="6">
    <source>
        <dbReference type="PROSITE" id="PS50850"/>
    </source>
</evidence>
<dbReference type="InterPro" id="IPR011701">
    <property type="entry name" value="MFS"/>
</dbReference>
<feature type="transmembrane region" description="Helical" evidence="5">
    <location>
        <begin position="145"/>
        <end position="170"/>
    </location>
</feature>
<feature type="transmembrane region" description="Helical" evidence="5">
    <location>
        <begin position="87"/>
        <end position="106"/>
    </location>
</feature>
<dbReference type="PROSITE" id="PS50850">
    <property type="entry name" value="MFS"/>
    <property type="match status" value="1"/>
</dbReference>
<protein>
    <recommendedName>
        <fullName evidence="6">Major facilitator superfamily (MFS) profile domain-containing protein</fullName>
    </recommendedName>
</protein>
<feature type="transmembrane region" description="Helical" evidence="5">
    <location>
        <begin position="235"/>
        <end position="251"/>
    </location>
</feature>
<dbReference type="SUPFAM" id="SSF103473">
    <property type="entry name" value="MFS general substrate transporter"/>
    <property type="match status" value="1"/>
</dbReference>